<sequence length="161" mass="17473">MEIQQGEEIILGDLPKGITLASEAMGNRTWNVLGHTYLSKVESSTSFAWLSLDPAGTGVPPHVHPKQDEHIYVMEGVYTLYLDGEWTTAGPGDTVRLPMGLPHAYYNKQEAPAKSLFWVSPSGQLATLFSELHNLSDPDEVVRLSALRGVDFLAPGTVPGA</sequence>
<reference evidence="2 3" key="2">
    <citation type="submission" date="2018-12" db="EMBL/GenBank/DDBJ databases">
        <title>Nakamurella antarcticus sp. nov., isolated from Antarctica South Shetland Islands soil.</title>
        <authorList>
            <person name="Peng F."/>
        </authorList>
    </citation>
    <scope>NUCLEOTIDE SEQUENCE [LARGE SCALE GENOMIC DNA]</scope>
    <source>
        <strain evidence="2 3">S14-144</strain>
    </source>
</reference>
<dbReference type="OrthoDB" id="9791637at2"/>
<feature type="domain" description="Cupin type-2" evidence="1">
    <location>
        <begin position="52"/>
        <end position="117"/>
    </location>
</feature>
<evidence type="ECO:0000313" key="2">
    <source>
        <dbReference type="EMBL" id="AZI58884.1"/>
    </source>
</evidence>
<dbReference type="PANTHER" id="PTHR36440:SF1">
    <property type="entry name" value="PUTATIVE (AFU_ORTHOLOGUE AFUA_8G07350)-RELATED"/>
    <property type="match status" value="1"/>
</dbReference>
<evidence type="ECO:0000313" key="3">
    <source>
        <dbReference type="Proteomes" id="UP000268084"/>
    </source>
</evidence>
<protein>
    <submittedName>
        <fullName evidence="2">Cupin domain-containing protein</fullName>
    </submittedName>
</protein>
<dbReference type="SUPFAM" id="SSF51182">
    <property type="entry name" value="RmlC-like cupins"/>
    <property type="match status" value="1"/>
</dbReference>
<dbReference type="Gene3D" id="2.60.120.10">
    <property type="entry name" value="Jelly Rolls"/>
    <property type="match status" value="1"/>
</dbReference>
<name>A0A3G8ZWR4_9ACTN</name>
<reference evidence="2 3" key="1">
    <citation type="submission" date="2018-11" db="EMBL/GenBank/DDBJ databases">
        <authorList>
            <person name="Da X."/>
        </authorList>
    </citation>
    <scope>NUCLEOTIDE SEQUENCE [LARGE SCALE GENOMIC DNA]</scope>
    <source>
        <strain evidence="2 3">S14-144</strain>
    </source>
</reference>
<dbReference type="Proteomes" id="UP000268084">
    <property type="component" value="Chromosome"/>
</dbReference>
<keyword evidence="3" id="KW-1185">Reference proteome</keyword>
<gene>
    <name evidence="2" type="ORF">EH165_12780</name>
</gene>
<dbReference type="InterPro" id="IPR013096">
    <property type="entry name" value="Cupin_2"/>
</dbReference>
<dbReference type="AlphaFoldDB" id="A0A3G8ZWR4"/>
<proteinExistence type="predicted"/>
<dbReference type="KEGG" id="nak:EH165_12780"/>
<dbReference type="EMBL" id="CP034170">
    <property type="protein sequence ID" value="AZI58884.1"/>
    <property type="molecule type" value="Genomic_DNA"/>
</dbReference>
<dbReference type="InterPro" id="IPR014710">
    <property type="entry name" value="RmlC-like_jellyroll"/>
</dbReference>
<dbReference type="PANTHER" id="PTHR36440">
    <property type="entry name" value="PUTATIVE (AFU_ORTHOLOGUE AFUA_8G07350)-RELATED"/>
    <property type="match status" value="1"/>
</dbReference>
<organism evidence="2 3">
    <name type="scientific">Nakamurella antarctica</name>
    <dbReference type="NCBI Taxonomy" id="1902245"/>
    <lineage>
        <taxon>Bacteria</taxon>
        <taxon>Bacillati</taxon>
        <taxon>Actinomycetota</taxon>
        <taxon>Actinomycetes</taxon>
        <taxon>Nakamurellales</taxon>
        <taxon>Nakamurellaceae</taxon>
        <taxon>Nakamurella</taxon>
    </lineage>
</organism>
<evidence type="ECO:0000259" key="1">
    <source>
        <dbReference type="Pfam" id="PF07883"/>
    </source>
</evidence>
<dbReference type="InterPro" id="IPR053146">
    <property type="entry name" value="QDO-like"/>
</dbReference>
<dbReference type="InterPro" id="IPR011051">
    <property type="entry name" value="RmlC_Cupin_sf"/>
</dbReference>
<dbReference type="Pfam" id="PF07883">
    <property type="entry name" value="Cupin_2"/>
    <property type="match status" value="1"/>
</dbReference>
<dbReference type="RefSeq" id="WP_124799788.1">
    <property type="nucleotide sequence ID" value="NZ_CP034170.1"/>
</dbReference>
<accession>A0A3G8ZWR4</accession>